<dbReference type="AlphaFoldDB" id="A0A9Q3ILG1"/>
<dbReference type="InterPro" id="IPR013103">
    <property type="entry name" value="RVT_2"/>
</dbReference>
<comment type="catalytic activity">
    <reaction evidence="6">
        <text>DNA(n) + a 2'-deoxyribonucleoside 5'-triphosphate = DNA(n+1) + diphosphate</text>
        <dbReference type="Rhea" id="RHEA:22508"/>
        <dbReference type="Rhea" id="RHEA-COMP:17339"/>
        <dbReference type="Rhea" id="RHEA-COMP:17340"/>
        <dbReference type="ChEBI" id="CHEBI:33019"/>
        <dbReference type="ChEBI" id="CHEBI:61560"/>
        <dbReference type="ChEBI" id="CHEBI:173112"/>
        <dbReference type="EC" id="2.7.7.7"/>
    </reaction>
</comment>
<dbReference type="OrthoDB" id="3251181at2759"/>
<keyword evidence="3" id="KW-0378">Hydrolase</keyword>
<protein>
    <recommendedName>
        <fullName evidence="7">Integrase catalytic domain-containing protein</fullName>
    </recommendedName>
</protein>
<sequence length="425" mass="48782">MPSSRQIACVPGDVIAVDLMGPFPFLVDKFLYAMIIQDHVSSLVAFISLKAKSNAAKHLRDWLVKFAHITHATVKRVCTENGGEFNSSFLSSFFKEKGIIQEKTIPYKHHQNSKVKHSNRKLEEAARSMMIQANLPSIFWTYALRHVVWVFNRVLHNNNVTMPYETVIKRRLSLSLLPTGGLVRSVAVTFKEDMFPHFGKKGKINLSFIKLKDLFDNCLIQEMREQDECIHLLNVSSMYCNGALTNYHEEKRTPQASEWMAACEQEMMNLKRMDIWEEVKRDISIQTLGTRWVFALKLDSDGRPIRHKAWLVVQGNQKIQGVNFKETFAPTPSFAKLQSILAIASNNSWKANTFDVTSAYLRSKINKVIFVRPPPGITIGENKVLKLKRDLYGLEQAGRCWWMHLKNILQEMGLNTNENDQSTYT</sequence>
<gene>
    <name evidence="8" type="ORF">O181_082949</name>
</gene>
<dbReference type="GO" id="GO:0015074">
    <property type="term" value="P:DNA integration"/>
    <property type="evidence" value="ECO:0007669"/>
    <property type="project" value="InterPro"/>
</dbReference>
<dbReference type="GO" id="GO:0005634">
    <property type="term" value="C:nucleus"/>
    <property type="evidence" value="ECO:0007669"/>
    <property type="project" value="UniProtKB-ARBA"/>
</dbReference>
<keyword evidence="1" id="KW-0815">Transposition</keyword>
<evidence type="ECO:0000313" key="9">
    <source>
        <dbReference type="Proteomes" id="UP000765509"/>
    </source>
</evidence>
<accession>A0A9Q3ILG1</accession>
<dbReference type="GO" id="GO:0003887">
    <property type="term" value="F:DNA-directed DNA polymerase activity"/>
    <property type="evidence" value="ECO:0007669"/>
    <property type="project" value="UniProtKB-EC"/>
</dbReference>
<proteinExistence type="predicted"/>
<dbReference type="Proteomes" id="UP000765509">
    <property type="component" value="Unassembled WGS sequence"/>
</dbReference>
<dbReference type="PANTHER" id="PTHR42648">
    <property type="entry name" value="TRANSPOSASE, PUTATIVE-RELATED"/>
    <property type="match status" value="1"/>
</dbReference>
<name>A0A9Q3ILG1_9BASI</name>
<dbReference type="PROSITE" id="PS50994">
    <property type="entry name" value="INTEGRASE"/>
    <property type="match status" value="1"/>
</dbReference>
<dbReference type="GO" id="GO:0003964">
    <property type="term" value="F:RNA-directed DNA polymerase activity"/>
    <property type="evidence" value="ECO:0007669"/>
    <property type="project" value="UniProtKB-EC"/>
</dbReference>
<feature type="domain" description="Integrase catalytic" evidence="7">
    <location>
        <begin position="7"/>
        <end position="171"/>
    </location>
</feature>
<dbReference type="GO" id="GO:0046872">
    <property type="term" value="F:metal ion binding"/>
    <property type="evidence" value="ECO:0007669"/>
    <property type="project" value="UniProtKB-KW"/>
</dbReference>
<dbReference type="InterPro" id="IPR012337">
    <property type="entry name" value="RNaseH-like_sf"/>
</dbReference>
<dbReference type="EMBL" id="AVOT02047994">
    <property type="protein sequence ID" value="MBW0543234.1"/>
    <property type="molecule type" value="Genomic_DNA"/>
</dbReference>
<evidence type="ECO:0000256" key="2">
    <source>
        <dbReference type="ARBA" id="ARBA00022723"/>
    </source>
</evidence>
<evidence type="ECO:0000256" key="4">
    <source>
        <dbReference type="ARBA" id="ARBA00022884"/>
    </source>
</evidence>
<dbReference type="Gene3D" id="3.30.420.10">
    <property type="entry name" value="Ribonuclease H-like superfamily/Ribonuclease H"/>
    <property type="match status" value="1"/>
</dbReference>
<comment type="catalytic activity">
    <reaction evidence="5">
        <text>DNA(n) + a 2'-deoxyribonucleoside 5'-triphosphate = DNA(n+1) + diphosphate</text>
        <dbReference type="Rhea" id="RHEA:22508"/>
        <dbReference type="Rhea" id="RHEA-COMP:17339"/>
        <dbReference type="Rhea" id="RHEA-COMP:17340"/>
        <dbReference type="ChEBI" id="CHEBI:33019"/>
        <dbReference type="ChEBI" id="CHEBI:61560"/>
        <dbReference type="ChEBI" id="CHEBI:173112"/>
        <dbReference type="EC" id="2.7.7.49"/>
    </reaction>
</comment>
<keyword evidence="2" id="KW-0479">Metal-binding</keyword>
<evidence type="ECO:0000313" key="8">
    <source>
        <dbReference type="EMBL" id="MBW0543234.1"/>
    </source>
</evidence>
<dbReference type="Pfam" id="PF07727">
    <property type="entry name" value="RVT_2"/>
    <property type="match status" value="1"/>
</dbReference>
<evidence type="ECO:0000256" key="1">
    <source>
        <dbReference type="ARBA" id="ARBA00022578"/>
    </source>
</evidence>
<organism evidence="8 9">
    <name type="scientific">Austropuccinia psidii MF-1</name>
    <dbReference type="NCBI Taxonomy" id="1389203"/>
    <lineage>
        <taxon>Eukaryota</taxon>
        <taxon>Fungi</taxon>
        <taxon>Dikarya</taxon>
        <taxon>Basidiomycota</taxon>
        <taxon>Pucciniomycotina</taxon>
        <taxon>Pucciniomycetes</taxon>
        <taxon>Pucciniales</taxon>
        <taxon>Sphaerophragmiaceae</taxon>
        <taxon>Austropuccinia</taxon>
    </lineage>
</organism>
<dbReference type="SUPFAM" id="SSF53098">
    <property type="entry name" value="Ribonuclease H-like"/>
    <property type="match status" value="1"/>
</dbReference>
<dbReference type="InterPro" id="IPR039537">
    <property type="entry name" value="Retrotran_Ty1/copia-like"/>
</dbReference>
<keyword evidence="9" id="KW-1185">Reference proteome</keyword>
<evidence type="ECO:0000256" key="6">
    <source>
        <dbReference type="ARBA" id="ARBA00049244"/>
    </source>
</evidence>
<dbReference type="InterPro" id="IPR001584">
    <property type="entry name" value="Integrase_cat-core"/>
</dbReference>
<reference evidence="8" key="1">
    <citation type="submission" date="2021-03" db="EMBL/GenBank/DDBJ databases">
        <title>Draft genome sequence of rust myrtle Austropuccinia psidii MF-1, a brazilian biotype.</title>
        <authorList>
            <person name="Quecine M.C."/>
            <person name="Pachon D.M.R."/>
            <person name="Bonatelli M.L."/>
            <person name="Correr F.H."/>
            <person name="Franceschini L.M."/>
            <person name="Leite T.F."/>
            <person name="Margarido G.R.A."/>
            <person name="Almeida C.A."/>
            <person name="Ferrarezi J.A."/>
            <person name="Labate C.A."/>
        </authorList>
    </citation>
    <scope>NUCLEOTIDE SEQUENCE</scope>
    <source>
        <strain evidence="8">MF-1</strain>
    </source>
</reference>
<dbReference type="GO" id="GO:0003723">
    <property type="term" value="F:RNA binding"/>
    <property type="evidence" value="ECO:0007669"/>
    <property type="project" value="UniProtKB-KW"/>
</dbReference>
<evidence type="ECO:0000259" key="7">
    <source>
        <dbReference type="PROSITE" id="PS50994"/>
    </source>
</evidence>
<evidence type="ECO:0000256" key="3">
    <source>
        <dbReference type="ARBA" id="ARBA00022801"/>
    </source>
</evidence>
<dbReference type="PANTHER" id="PTHR42648:SF24">
    <property type="entry name" value="INTEGRASE CATALYTIC DOMAIN-CONTAINING PROTEIN"/>
    <property type="match status" value="1"/>
</dbReference>
<dbReference type="GO" id="GO:0032196">
    <property type="term" value="P:transposition"/>
    <property type="evidence" value="ECO:0007669"/>
    <property type="project" value="UniProtKB-KW"/>
</dbReference>
<dbReference type="GO" id="GO:0016787">
    <property type="term" value="F:hydrolase activity"/>
    <property type="evidence" value="ECO:0007669"/>
    <property type="project" value="UniProtKB-KW"/>
</dbReference>
<evidence type="ECO:0000256" key="5">
    <source>
        <dbReference type="ARBA" id="ARBA00048173"/>
    </source>
</evidence>
<dbReference type="InterPro" id="IPR036397">
    <property type="entry name" value="RNaseH_sf"/>
</dbReference>
<keyword evidence="4" id="KW-0694">RNA-binding</keyword>
<comment type="caution">
    <text evidence="8">The sequence shown here is derived from an EMBL/GenBank/DDBJ whole genome shotgun (WGS) entry which is preliminary data.</text>
</comment>